<sequence length="120" mass="13572">MVKTTTAPKPKAKAALRTKNAYAEENFYYQLKAGGECGWNDQYIDPKDSTEGTDRFYLKFHGASIASIELMEKDGEKQTKIVVFGSPQKSPGHHDRDISQEEWGHLFEDVMLAIQGLYQV</sequence>
<evidence type="ECO:0000313" key="1">
    <source>
        <dbReference type="EMBL" id="OIP97873.1"/>
    </source>
</evidence>
<dbReference type="Proteomes" id="UP000183245">
    <property type="component" value="Unassembled WGS sequence"/>
</dbReference>
<gene>
    <name evidence="1" type="ORF">AUK40_02350</name>
</gene>
<dbReference type="EMBL" id="MNZT01000044">
    <property type="protein sequence ID" value="OIP97873.1"/>
    <property type="molecule type" value="Genomic_DNA"/>
</dbReference>
<evidence type="ECO:0000313" key="2">
    <source>
        <dbReference type="Proteomes" id="UP000183245"/>
    </source>
</evidence>
<name>A0A1J5IL48_9BACT</name>
<reference evidence="1 2" key="1">
    <citation type="journal article" date="2016" name="Environ. Microbiol.">
        <title>Genomic resolution of a cold subsurface aquifer community provides metabolic insights for novel microbes adapted to high CO concentrations.</title>
        <authorList>
            <person name="Probst A.J."/>
            <person name="Castelle C.J."/>
            <person name="Singh A."/>
            <person name="Brown C.T."/>
            <person name="Anantharaman K."/>
            <person name="Sharon I."/>
            <person name="Hug L.A."/>
            <person name="Burstein D."/>
            <person name="Emerson J.B."/>
            <person name="Thomas B.C."/>
            <person name="Banfield J.F."/>
        </authorList>
    </citation>
    <scope>NUCLEOTIDE SEQUENCE [LARGE SCALE GENOMIC DNA]</scope>
    <source>
        <strain evidence="1">CG2_30_54_11</strain>
    </source>
</reference>
<proteinExistence type="predicted"/>
<organism evidence="1 2">
    <name type="scientific">Candidatus Wirthbacteria bacterium CG2_30_54_11</name>
    <dbReference type="NCBI Taxonomy" id="1817892"/>
    <lineage>
        <taxon>Bacteria</taxon>
        <taxon>Candidatus Wirthbacteria</taxon>
    </lineage>
</organism>
<dbReference type="AlphaFoldDB" id="A0A1J5IL48"/>
<accession>A0A1J5IL48</accession>
<protein>
    <submittedName>
        <fullName evidence="1">Uncharacterized protein</fullName>
    </submittedName>
</protein>
<comment type="caution">
    <text evidence="1">The sequence shown here is derived from an EMBL/GenBank/DDBJ whole genome shotgun (WGS) entry which is preliminary data.</text>
</comment>